<accession>A0AAD6PV38</accession>
<gene>
    <name evidence="1" type="ORF">NC653_035884</name>
</gene>
<organism evidence="1 2">
    <name type="scientific">Populus alba x Populus x berolinensis</name>
    <dbReference type="NCBI Taxonomy" id="444605"/>
    <lineage>
        <taxon>Eukaryota</taxon>
        <taxon>Viridiplantae</taxon>
        <taxon>Streptophyta</taxon>
        <taxon>Embryophyta</taxon>
        <taxon>Tracheophyta</taxon>
        <taxon>Spermatophyta</taxon>
        <taxon>Magnoliopsida</taxon>
        <taxon>eudicotyledons</taxon>
        <taxon>Gunneridae</taxon>
        <taxon>Pentapetalae</taxon>
        <taxon>rosids</taxon>
        <taxon>fabids</taxon>
        <taxon>Malpighiales</taxon>
        <taxon>Salicaceae</taxon>
        <taxon>Saliceae</taxon>
        <taxon>Populus</taxon>
    </lineage>
</organism>
<keyword evidence="2" id="KW-1185">Reference proteome</keyword>
<dbReference type="AlphaFoldDB" id="A0AAD6PV38"/>
<evidence type="ECO:0000313" key="1">
    <source>
        <dbReference type="EMBL" id="KAJ6967790.1"/>
    </source>
</evidence>
<proteinExistence type="predicted"/>
<evidence type="ECO:0000313" key="2">
    <source>
        <dbReference type="Proteomes" id="UP001164929"/>
    </source>
</evidence>
<protein>
    <submittedName>
        <fullName evidence="1">Uncharacterized protein</fullName>
    </submittedName>
</protein>
<reference evidence="1 2" key="1">
    <citation type="journal article" date="2023" name="Mol. Ecol. Resour.">
        <title>Chromosome-level genome assembly of a triploid poplar Populus alba 'Berolinensis'.</title>
        <authorList>
            <person name="Chen S."/>
            <person name="Yu Y."/>
            <person name="Wang X."/>
            <person name="Wang S."/>
            <person name="Zhang T."/>
            <person name="Zhou Y."/>
            <person name="He R."/>
            <person name="Meng N."/>
            <person name="Wang Y."/>
            <person name="Liu W."/>
            <person name="Liu Z."/>
            <person name="Liu J."/>
            <person name="Guo Q."/>
            <person name="Huang H."/>
            <person name="Sederoff R.R."/>
            <person name="Wang G."/>
            <person name="Qu G."/>
            <person name="Chen S."/>
        </authorList>
    </citation>
    <scope>NUCLEOTIDE SEQUENCE [LARGE SCALE GENOMIC DNA]</scope>
    <source>
        <strain evidence="1">SC-2020</strain>
    </source>
</reference>
<sequence>MQLSSTHESTMELRAIGCKNSSESQVEQLFLTLSYRQIPLHLLHLQLLGKIQTYLKIKVVPAQTMLENADKDIDVVLSPYSLTSFDLLTESNNIRMPQTDSFSRSSI</sequence>
<dbReference type="Proteomes" id="UP001164929">
    <property type="component" value="Chromosome 16"/>
</dbReference>
<comment type="caution">
    <text evidence="1">The sequence shown here is derived from an EMBL/GenBank/DDBJ whole genome shotgun (WGS) entry which is preliminary data.</text>
</comment>
<dbReference type="EMBL" id="JAQIZT010000016">
    <property type="protein sequence ID" value="KAJ6967790.1"/>
    <property type="molecule type" value="Genomic_DNA"/>
</dbReference>
<name>A0AAD6PV38_9ROSI</name>